<dbReference type="CDD" id="cd06558">
    <property type="entry name" value="crotonase-like"/>
    <property type="match status" value="1"/>
</dbReference>
<comment type="similarity">
    <text evidence="2">Belongs to the enoyl-CoA hydratase/isomerase family.</text>
</comment>
<evidence type="ECO:0000256" key="3">
    <source>
        <dbReference type="ARBA" id="ARBA00022832"/>
    </source>
</evidence>
<evidence type="ECO:0000313" key="6">
    <source>
        <dbReference type="EMBL" id="THH26853.1"/>
    </source>
</evidence>
<dbReference type="PANTHER" id="PTHR43149:SF1">
    <property type="entry name" value="DELTA(3,5)-DELTA(2,4)-DIENOYL-COA ISOMERASE, MITOCHONDRIAL"/>
    <property type="match status" value="1"/>
</dbReference>
<comment type="caution">
    <text evidence="6">The sequence shown here is derived from an EMBL/GenBank/DDBJ whole genome shotgun (WGS) entry which is preliminary data.</text>
</comment>
<dbReference type="Gene3D" id="1.10.12.10">
    <property type="entry name" value="Lyase 2-enoyl-coa Hydratase, Chain A, domain 2"/>
    <property type="match status" value="1"/>
</dbReference>
<sequence length="286" mass="30737">MATSYSELSGEFIKVSSPADHVLLVELSRGPVNAFHVPFWKEYGQVFLRLSQLPDVRAIVLASSIAKAFSAGLDFSGLDNMNTYDKDPGRRALQIRAEVLTFQEAIAAPEKCLCPVIAAVHGIAFGLSIDIILACDVRYAATDSVFSIKEVDVGLAADIGTLARLPKLAGNQSMVHELAYTARNFTAADGKKMGLISKVVEGSRNEVVKAAIETAKVIASKSPIAVIGTKKVLLHARDHSVQENQEYVANWNSAMLQSSDLSDSFAAAIARKKATYPPLFKSAAKL</sequence>
<dbReference type="InterPro" id="IPR014748">
    <property type="entry name" value="Enoyl-CoA_hydra_C"/>
</dbReference>
<gene>
    <name evidence="6" type="ORF">EUX98_g7342</name>
</gene>
<dbReference type="SUPFAM" id="SSF52096">
    <property type="entry name" value="ClpP/crotonase"/>
    <property type="match status" value="1"/>
</dbReference>
<dbReference type="Pfam" id="PF00378">
    <property type="entry name" value="ECH_1"/>
    <property type="match status" value="1"/>
</dbReference>
<dbReference type="GO" id="GO:0006635">
    <property type="term" value="P:fatty acid beta-oxidation"/>
    <property type="evidence" value="ECO:0007669"/>
    <property type="project" value="UniProtKB-UniPathway"/>
</dbReference>
<dbReference type="PANTHER" id="PTHR43149">
    <property type="entry name" value="ENOYL-COA HYDRATASE"/>
    <property type="match status" value="1"/>
</dbReference>
<keyword evidence="3" id="KW-0276">Fatty acid metabolism</keyword>
<dbReference type="UniPathway" id="UPA00659"/>
<evidence type="ECO:0008006" key="8">
    <source>
        <dbReference type="Google" id="ProtNLM"/>
    </source>
</evidence>
<dbReference type="GO" id="GO:0005739">
    <property type="term" value="C:mitochondrion"/>
    <property type="evidence" value="ECO:0007669"/>
    <property type="project" value="TreeGrafter"/>
</dbReference>
<dbReference type="EMBL" id="SGPM01000304">
    <property type="protein sequence ID" value="THH26853.1"/>
    <property type="molecule type" value="Genomic_DNA"/>
</dbReference>
<dbReference type="FunFam" id="1.10.12.10:FF:000004">
    <property type="entry name" value="Delta3,5-delta2,4-dienoyl-CoA isomerase"/>
    <property type="match status" value="1"/>
</dbReference>
<name>A0A4V6S1S2_9APHY</name>
<keyword evidence="4" id="KW-0443">Lipid metabolism</keyword>
<keyword evidence="5" id="KW-0413">Isomerase</keyword>
<evidence type="ECO:0000256" key="2">
    <source>
        <dbReference type="ARBA" id="ARBA00005254"/>
    </source>
</evidence>
<comment type="pathway">
    <text evidence="1">Lipid metabolism; fatty acid beta-oxidation.</text>
</comment>
<proteinExistence type="inferred from homology"/>
<dbReference type="OrthoDB" id="14970at2759"/>
<evidence type="ECO:0000256" key="5">
    <source>
        <dbReference type="ARBA" id="ARBA00023235"/>
    </source>
</evidence>
<protein>
    <recommendedName>
        <fullName evidence="8">Enoyl-CoA hydratase</fullName>
    </recommendedName>
</protein>
<dbReference type="InterPro" id="IPR001753">
    <property type="entry name" value="Enoyl-CoA_hydra/iso"/>
</dbReference>
<dbReference type="InterPro" id="IPR029045">
    <property type="entry name" value="ClpP/crotonase-like_dom_sf"/>
</dbReference>
<evidence type="ECO:0000313" key="7">
    <source>
        <dbReference type="Proteomes" id="UP000308730"/>
    </source>
</evidence>
<dbReference type="AlphaFoldDB" id="A0A4V6S1S2"/>
<accession>A0A4V6S1S2</accession>
<evidence type="ECO:0000256" key="4">
    <source>
        <dbReference type="ARBA" id="ARBA00023098"/>
    </source>
</evidence>
<organism evidence="6 7">
    <name type="scientific">Antrodiella citrinella</name>
    <dbReference type="NCBI Taxonomy" id="2447956"/>
    <lineage>
        <taxon>Eukaryota</taxon>
        <taxon>Fungi</taxon>
        <taxon>Dikarya</taxon>
        <taxon>Basidiomycota</taxon>
        <taxon>Agaricomycotina</taxon>
        <taxon>Agaricomycetes</taxon>
        <taxon>Polyporales</taxon>
        <taxon>Steccherinaceae</taxon>
        <taxon>Antrodiella</taxon>
    </lineage>
</organism>
<dbReference type="Proteomes" id="UP000308730">
    <property type="component" value="Unassembled WGS sequence"/>
</dbReference>
<dbReference type="Gene3D" id="3.90.226.10">
    <property type="entry name" value="2-enoyl-CoA Hydratase, Chain A, domain 1"/>
    <property type="match status" value="1"/>
</dbReference>
<reference evidence="6 7" key="1">
    <citation type="submission" date="2019-02" db="EMBL/GenBank/DDBJ databases">
        <title>Genome sequencing of the rare red list fungi Antrodiella citrinella (Flaviporus citrinellus).</title>
        <authorList>
            <person name="Buettner E."/>
            <person name="Kellner H."/>
        </authorList>
    </citation>
    <scope>NUCLEOTIDE SEQUENCE [LARGE SCALE GENOMIC DNA]</scope>
    <source>
        <strain evidence="6 7">DSM 108506</strain>
    </source>
</reference>
<evidence type="ECO:0000256" key="1">
    <source>
        <dbReference type="ARBA" id="ARBA00005005"/>
    </source>
</evidence>
<dbReference type="InterPro" id="IPR045002">
    <property type="entry name" value="Ech1-like"/>
</dbReference>
<dbReference type="GO" id="GO:0051750">
    <property type="term" value="F:delta(3,5)-delta(2,4)-dienoyl-CoA isomerase activity"/>
    <property type="evidence" value="ECO:0007669"/>
    <property type="project" value="TreeGrafter"/>
</dbReference>
<keyword evidence="7" id="KW-1185">Reference proteome</keyword>